<evidence type="ECO:0000313" key="2">
    <source>
        <dbReference type="Proteomes" id="UP000639772"/>
    </source>
</evidence>
<dbReference type="AlphaFoldDB" id="A0A835U2Y8"/>
<name>A0A835U2Y8_VANPL</name>
<dbReference type="OrthoDB" id="1934858at2759"/>
<protein>
    <submittedName>
        <fullName evidence="1">Uncharacterized protein</fullName>
    </submittedName>
</protein>
<accession>A0A835U2Y8</accession>
<dbReference type="GO" id="GO:0000911">
    <property type="term" value="P:cytokinesis by cell plate formation"/>
    <property type="evidence" value="ECO:0007669"/>
    <property type="project" value="InterPro"/>
</dbReference>
<dbReference type="PANTHER" id="PTHR31762">
    <property type="entry name" value="FAS-BINDING FACTOR-LIKE PROTEIN"/>
    <property type="match status" value="1"/>
</dbReference>
<dbReference type="EMBL" id="JADCNM010000527">
    <property type="protein sequence ID" value="KAG0446918.1"/>
    <property type="molecule type" value="Genomic_DNA"/>
</dbReference>
<evidence type="ECO:0000313" key="1">
    <source>
        <dbReference type="EMBL" id="KAG0446918.1"/>
    </source>
</evidence>
<reference evidence="1 2" key="1">
    <citation type="journal article" date="2020" name="Nat. Food">
        <title>A phased Vanilla planifolia genome enables genetic improvement of flavour and production.</title>
        <authorList>
            <person name="Hasing T."/>
            <person name="Tang H."/>
            <person name="Brym M."/>
            <person name="Khazi F."/>
            <person name="Huang T."/>
            <person name="Chambers A.H."/>
        </authorList>
    </citation>
    <scope>NUCLEOTIDE SEQUENCE [LARGE SCALE GENOMIC DNA]</scope>
    <source>
        <tissue evidence="1">Leaf</tissue>
    </source>
</reference>
<dbReference type="PANTHER" id="PTHR31762:SF17">
    <property type="entry name" value="COILED-COIL DOMAIN-CONTAINING PROTEIN SCD2"/>
    <property type="match status" value="1"/>
</dbReference>
<comment type="caution">
    <text evidence="1">The sequence shown here is derived from an EMBL/GenBank/DDBJ whole genome shotgun (WGS) entry which is preliminary data.</text>
</comment>
<gene>
    <name evidence="1" type="ORF">HPP92_028572</name>
</gene>
<dbReference type="InterPro" id="IPR040321">
    <property type="entry name" value="SCD2-like"/>
</dbReference>
<proteinExistence type="predicted"/>
<dbReference type="Proteomes" id="UP000639772">
    <property type="component" value="Unassembled WGS sequence"/>
</dbReference>
<organism evidence="1 2">
    <name type="scientific">Vanilla planifolia</name>
    <name type="common">Vanilla</name>
    <dbReference type="NCBI Taxonomy" id="51239"/>
    <lineage>
        <taxon>Eukaryota</taxon>
        <taxon>Viridiplantae</taxon>
        <taxon>Streptophyta</taxon>
        <taxon>Embryophyta</taxon>
        <taxon>Tracheophyta</taxon>
        <taxon>Spermatophyta</taxon>
        <taxon>Magnoliopsida</taxon>
        <taxon>Liliopsida</taxon>
        <taxon>Asparagales</taxon>
        <taxon>Orchidaceae</taxon>
        <taxon>Vanilloideae</taxon>
        <taxon>Vanilleae</taxon>
        <taxon>Vanilla</taxon>
    </lineage>
</organism>
<sequence length="114" mass="12781">MGRSSLGIVVAERVLIVWKSTEHGEVRQDSGMLWLDSLIKATNGNSARDKEASVVEHLLEAKSEIKTLRKVAQKMILNQEEMEEVILKRCWLARYWKLCVPHGNVVGNASPGVI</sequence>